<proteinExistence type="predicted"/>
<keyword evidence="1" id="KW-0472">Membrane</keyword>
<feature type="transmembrane region" description="Helical" evidence="1">
    <location>
        <begin position="27"/>
        <end position="47"/>
    </location>
</feature>
<protein>
    <submittedName>
        <fullName evidence="2">Uncharacterized protein</fullName>
    </submittedName>
</protein>
<sequence>MLNQWDNMIMMEPAQNRGGDAPVRSSFLLVTLLIFHLISFDAIFLLAGERNSIALAKLKLGFKLTDWCQEDCDSIDFRDEILASFPTLLAGPFEECQSI</sequence>
<dbReference type="EMBL" id="CM003528">
    <property type="protein sequence ID" value="RCV06099.1"/>
    <property type="molecule type" value="Genomic_DNA"/>
</dbReference>
<accession>A0A368PKC5</accession>
<dbReference type="AlphaFoldDB" id="A0A368PKC5"/>
<reference evidence="2" key="1">
    <citation type="journal article" date="2012" name="Nat. Biotechnol.">
        <title>Reference genome sequence of the model plant Setaria.</title>
        <authorList>
            <person name="Bennetzen J.L."/>
            <person name="Schmutz J."/>
            <person name="Wang H."/>
            <person name="Percifield R."/>
            <person name="Hawkins J."/>
            <person name="Pontaroli A.C."/>
            <person name="Estep M."/>
            <person name="Feng L."/>
            <person name="Vaughn J.N."/>
            <person name="Grimwood J."/>
            <person name="Jenkins J."/>
            <person name="Barry K."/>
            <person name="Lindquist E."/>
            <person name="Hellsten U."/>
            <person name="Deshpande S."/>
            <person name="Wang X."/>
            <person name="Wu X."/>
            <person name="Mitros T."/>
            <person name="Triplett J."/>
            <person name="Yang X."/>
            <person name="Ye C.Y."/>
            <person name="Mauro-Herrera M."/>
            <person name="Wang L."/>
            <person name="Li P."/>
            <person name="Sharma M."/>
            <person name="Sharma R."/>
            <person name="Ronald P.C."/>
            <person name="Panaud O."/>
            <person name="Kellogg E.A."/>
            <person name="Brutnell T.P."/>
            <person name="Doust A.N."/>
            <person name="Tuskan G.A."/>
            <person name="Rokhsar D."/>
            <person name="Devos K.M."/>
        </authorList>
    </citation>
    <scope>NUCLEOTIDE SEQUENCE [LARGE SCALE GENOMIC DNA]</scope>
    <source>
        <strain evidence="2">Yugu1</strain>
    </source>
</reference>
<keyword evidence="1" id="KW-1133">Transmembrane helix</keyword>
<name>A0A368PKC5_SETIT</name>
<gene>
    <name evidence="2" type="ORF">SETIT_1G136800v2</name>
</gene>
<organism evidence="2">
    <name type="scientific">Setaria italica</name>
    <name type="common">Foxtail millet</name>
    <name type="synonym">Panicum italicum</name>
    <dbReference type="NCBI Taxonomy" id="4555"/>
    <lineage>
        <taxon>Eukaryota</taxon>
        <taxon>Viridiplantae</taxon>
        <taxon>Streptophyta</taxon>
        <taxon>Embryophyta</taxon>
        <taxon>Tracheophyta</taxon>
        <taxon>Spermatophyta</taxon>
        <taxon>Magnoliopsida</taxon>
        <taxon>Liliopsida</taxon>
        <taxon>Poales</taxon>
        <taxon>Poaceae</taxon>
        <taxon>PACMAD clade</taxon>
        <taxon>Panicoideae</taxon>
        <taxon>Panicodae</taxon>
        <taxon>Paniceae</taxon>
        <taxon>Cenchrinae</taxon>
        <taxon>Setaria</taxon>
    </lineage>
</organism>
<evidence type="ECO:0000256" key="1">
    <source>
        <dbReference type="SAM" id="Phobius"/>
    </source>
</evidence>
<keyword evidence="1" id="KW-0812">Transmembrane</keyword>
<reference evidence="2" key="2">
    <citation type="submission" date="2015-07" db="EMBL/GenBank/DDBJ databases">
        <authorList>
            <person name="Noorani M."/>
        </authorList>
    </citation>
    <scope>NUCLEOTIDE SEQUENCE</scope>
    <source>
        <strain evidence="2">Yugu1</strain>
    </source>
</reference>
<evidence type="ECO:0000313" key="2">
    <source>
        <dbReference type="EMBL" id="RCV06099.1"/>
    </source>
</evidence>